<dbReference type="InterPro" id="IPR008271">
    <property type="entry name" value="Ser/Thr_kinase_AS"/>
</dbReference>
<dbReference type="SMR" id="A0A3B6CGW9"/>
<dbReference type="InterPro" id="IPR011009">
    <property type="entry name" value="Kinase-like_dom_sf"/>
</dbReference>
<dbReference type="Gene3D" id="3.30.200.20">
    <property type="entry name" value="Phosphorylase Kinase, domain 1"/>
    <property type="match status" value="1"/>
</dbReference>
<dbReference type="InterPro" id="IPR017441">
    <property type="entry name" value="Protein_kinase_ATP_BS"/>
</dbReference>
<keyword evidence="4 5" id="KW-0067">ATP-binding</keyword>
<dbReference type="GO" id="GO:0004672">
    <property type="term" value="F:protein kinase activity"/>
    <property type="evidence" value="ECO:0007669"/>
    <property type="project" value="InterPro"/>
</dbReference>
<reference evidence="8" key="1">
    <citation type="submission" date="2018-08" db="EMBL/GenBank/DDBJ databases">
        <authorList>
            <person name="Rossello M."/>
        </authorList>
    </citation>
    <scope>NUCLEOTIDE SEQUENCE [LARGE SCALE GENOMIC DNA]</scope>
    <source>
        <strain evidence="8">cv. Chinese Spring</strain>
    </source>
</reference>
<dbReference type="Pfam" id="PF00069">
    <property type="entry name" value="Pkinase"/>
    <property type="match status" value="1"/>
</dbReference>
<evidence type="ECO:0000256" key="4">
    <source>
        <dbReference type="ARBA" id="ARBA00022840"/>
    </source>
</evidence>
<dbReference type="InterPro" id="IPR035892">
    <property type="entry name" value="C2_domain_sf"/>
</dbReference>
<dbReference type="Pfam" id="PF00168">
    <property type="entry name" value="C2"/>
    <property type="match status" value="2"/>
</dbReference>
<feature type="domain" description="C2" evidence="6">
    <location>
        <begin position="145"/>
        <end position="275"/>
    </location>
</feature>
<evidence type="ECO:0008006" key="10">
    <source>
        <dbReference type="Google" id="ProtNLM"/>
    </source>
</evidence>
<evidence type="ECO:0000256" key="5">
    <source>
        <dbReference type="PROSITE-ProRule" id="PRU10141"/>
    </source>
</evidence>
<evidence type="ECO:0000256" key="3">
    <source>
        <dbReference type="ARBA" id="ARBA00022777"/>
    </source>
</evidence>
<dbReference type="EnsemblPlants" id="TraesCS2B02G606100.1">
    <property type="protein sequence ID" value="TraesCS2B02G606100.1"/>
    <property type="gene ID" value="TraesCS2B02G606100"/>
</dbReference>
<dbReference type="PaxDb" id="4565-Traes_2BL_D7E37D22E.1"/>
<dbReference type="OrthoDB" id="679259at2759"/>
<dbReference type="PROSITE" id="PS00107">
    <property type="entry name" value="PROTEIN_KINASE_ATP"/>
    <property type="match status" value="1"/>
</dbReference>
<dbReference type="AlphaFoldDB" id="A0A3B6CGW9"/>
<keyword evidence="2 5" id="KW-0547">Nucleotide-binding</keyword>
<feature type="domain" description="C2" evidence="6">
    <location>
        <begin position="1"/>
        <end position="113"/>
    </location>
</feature>
<sequence length="579" mass="66144">MAPAGRLVVQVAGADLEDLYCRGTTMAFVVLSFDSQQFRTSVKYKKRMFSLEWEWDERFYFYPLSSSYNVHNLVLEASVYSTDESFPGQNSFHGKATINMSSFWPFNPSTRPSRYPLEKRFMLFPVVSGKLDLNVYYDPPDFDSDREDSIRGNWLLHGNYPAPVGMCVEVVSAQNLRPKDDRTSGWTCVEVSFDFFRLRTANCETDVNPVWNQRFYFDMWEPSNLHLLNIEAYVYRVDTSFKRSKTLLGKVTIAGKSCGPFSEAVLLFHPLEKPSMFSLVSGELCLKVYTIDLGSIPHDESSLPLPRDVLFQHFKGITNNLESISQDESSRPRDVSLQYLKEITNNFTDERILGHGGFGVVYKGVLQNGEIIAVKKIASSFMLGQKQFENEVYHLMMLKHPNIVRFIGYCYETRNECLEYEGKHVFAETPERLLCLEYLSKGSLDKYITDESSGLDWSTRYKIIEGVCYGLCYLHEQTDKPIIHLDLKPANILLDDDMVPKITDFGLSRPLDKQKTVCTSSRDGTFGYMAPEFLHEGKITPKSDIFSLGVIIMEIVIGDRNYPDTGTPSDDFMELGKPS</sequence>
<dbReference type="GO" id="GO:0005524">
    <property type="term" value="F:ATP binding"/>
    <property type="evidence" value="ECO:0007669"/>
    <property type="project" value="UniProtKB-UniRule"/>
</dbReference>
<protein>
    <recommendedName>
        <fullName evidence="10">Protein kinase domain-containing protein</fullName>
    </recommendedName>
</protein>
<evidence type="ECO:0000256" key="1">
    <source>
        <dbReference type="ARBA" id="ARBA00022679"/>
    </source>
</evidence>
<dbReference type="PROSITE" id="PS00108">
    <property type="entry name" value="PROTEIN_KINASE_ST"/>
    <property type="match status" value="1"/>
</dbReference>
<dbReference type="Proteomes" id="UP000019116">
    <property type="component" value="Chromosome 2B"/>
</dbReference>
<dbReference type="Gramene" id="TraesCS2B02G606100.1">
    <property type="protein sequence ID" value="TraesCS2B02G606100.1"/>
    <property type="gene ID" value="TraesCS2B02G606100"/>
</dbReference>
<dbReference type="PANTHER" id="PTHR45707:SF71">
    <property type="entry name" value="PROTEIN KINASE DOMAIN-CONTAINING PROTEIN"/>
    <property type="match status" value="1"/>
</dbReference>
<dbReference type="Gramene" id="TraesJAG2B03G01071550.1">
    <property type="protein sequence ID" value="TraesJAG2B03G01071550.1"/>
    <property type="gene ID" value="TraesJAG2B03G01071550"/>
</dbReference>
<dbReference type="InterPro" id="IPR000008">
    <property type="entry name" value="C2_dom"/>
</dbReference>
<dbReference type="Gene3D" id="1.10.510.10">
    <property type="entry name" value="Transferase(Phosphotransferase) domain 1"/>
    <property type="match status" value="1"/>
</dbReference>
<dbReference type="SUPFAM" id="SSF56112">
    <property type="entry name" value="Protein kinase-like (PK-like)"/>
    <property type="match status" value="1"/>
</dbReference>
<dbReference type="Gene3D" id="2.60.40.150">
    <property type="entry name" value="C2 domain"/>
    <property type="match status" value="2"/>
</dbReference>
<evidence type="ECO:0000259" key="7">
    <source>
        <dbReference type="PROSITE" id="PS50011"/>
    </source>
</evidence>
<dbReference type="SMART" id="SM00239">
    <property type="entry name" value="C2"/>
    <property type="match status" value="2"/>
</dbReference>
<proteinExistence type="predicted"/>
<name>A0A3B6CGW9_WHEAT</name>
<keyword evidence="3" id="KW-0418">Kinase</keyword>
<dbReference type="PROSITE" id="PS50004">
    <property type="entry name" value="C2"/>
    <property type="match status" value="2"/>
</dbReference>
<evidence type="ECO:0000313" key="9">
    <source>
        <dbReference type="Proteomes" id="UP000019116"/>
    </source>
</evidence>
<keyword evidence="9" id="KW-1185">Reference proteome</keyword>
<dbReference type="SUPFAM" id="SSF49562">
    <property type="entry name" value="C2 domain (Calcium/lipid-binding domain, CaLB)"/>
    <property type="match status" value="2"/>
</dbReference>
<dbReference type="PROSITE" id="PS50011">
    <property type="entry name" value="PROTEIN_KINASE_DOM"/>
    <property type="match status" value="1"/>
</dbReference>
<dbReference type="Gramene" id="TraesLAC2B03G01028650.1">
    <property type="protein sequence ID" value="TraesLAC2B03G01028650.1"/>
    <property type="gene ID" value="TraesLAC2B03G01028650"/>
</dbReference>
<keyword evidence="1" id="KW-0808">Transferase</keyword>
<organism evidence="8">
    <name type="scientific">Triticum aestivum</name>
    <name type="common">Wheat</name>
    <dbReference type="NCBI Taxonomy" id="4565"/>
    <lineage>
        <taxon>Eukaryota</taxon>
        <taxon>Viridiplantae</taxon>
        <taxon>Streptophyta</taxon>
        <taxon>Embryophyta</taxon>
        <taxon>Tracheophyta</taxon>
        <taxon>Spermatophyta</taxon>
        <taxon>Magnoliopsida</taxon>
        <taxon>Liliopsida</taxon>
        <taxon>Poales</taxon>
        <taxon>Poaceae</taxon>
        <taxon>BOP clade</taxon>
        <taxon>Pooideae</taxon>
        <taxon>Triticodae</taxon>
        <taxon>Triticeae</taxon>
        <taxon>Triticinae</taxon>
        <taxon>Triticum</taxon>
    </lineage>
</organism>
<accession>A0A3B6CGW9</accession>
<dbReference type="STRING" id="4565.A0A3B6CGW9"/>
<dbReference type="PANTHER" id="PTHR45707">
    <property type="entry name" value="C2 CALCIUM/LIPID-BINDING PLANT PHOSPHORIBOSYLTRANSFERASE FAMILY PROTEIN"/>
    <property type="match status" value="1"/>
</dbReference>
<feature type="binding site" evidence="5">
    <location>
        <position position="376"/>
    </location>
    <ligand>
        <name>ATP</name>
        <dbReference type="ChEBI" id="CHEBI:30616"/>
    </ligand>
</feature>
<evidence type="ECO:0000259" key="6">
    <source>
        <dbReference type="PROSITE" id="PS50004"/>
    </source>
</evidence>
<dbReference type="FunFam" id="1.10.510.10:FF:000870">
    <property type="entry name" value="OSJNBa0016N04.16-like protein"/>
    <property type="match status" value="1"/>
</dbReference>
<reference evidence="8" key="2">
    <citation type="submission" date="2018-10" db="UniProtKB">
        <authorList>
            <consortium name="EnsemblPlants"/>
        </authorList>
    </citation>
    <scope>IDENTIFICATION</scope>
</reference>
<dbReference type="Gramene" id="TraesCAD_scaffold_072314_01G000200.1">
    <property type="protein sequence ID" value="TraesCAD_scaffold_072314_01G000200.1"/>
    <property type="gene ID" value="TraesCAD_scaffold_072314_01G000200"/>
</dbReference>
<dbReference type="FunFam" id="3.30.200.20:FF:000465">
    <property type="entry name" value="Cysteine-rich receptor-like protein kinase 6"/>
    <property type="match status" value="1"/>
</dbReference>
<evidence type="ECO:0000256" key="2">
    <source>
        <dbReference type="ARBA" id="ARBA00022741"/>
    </source>
</evidence>
<dbReference type="InterPro" id="IPR000719">
    <property type="entry name" value="Prot_kinase_dom"/>
</dbReference>
<dbReference type="Gramene" id="TraesCS2B03G1515900.1">
    <property type="protein sequence ID" value="TraesCS2B03G1515900.1.CDS"/>
    <property type="gene ID" value="TraesCS2B03G1515900"/>
</dbReference>
<dbReference type="SMART" id="SM00220">
    <property type="entry name" value="S_TKc"/>
    <property type="match status" value="1"/>
</dbReference>
<feature type="domain" description="Protein kinase" evidence="7">
    <location>
        <begin position="347"/>
        <end position="579"/>
    </location>
</feature>
<evidence type="ECO:0000313" key="8">
    <source>
        <dbReference type="EnsemblPlants" id="TraesCS2B02G606100.1"/>
    </source>
</evidence>